<dbReference type="EMBL" id="CP067136">
    <property type="protein sequence ID" value="WCR08320.1"/>
    <property type="molecule type" value="Genomic_DNA"/>
</dbReference>
<feature type="domain" description="Lysozyme inhibitor LprI-like N-terminal" evidence="2">
    <location>
        <begin position="60"/>
        <end position="163"/>
    </location>
</feature>
<evidence type="ECO:0000256" key="1">
    <source>
        <dbReference type="SAM" id="SignalP"/>
    </source>
</evidence>
<feature type="chain" id="PRO_5045111586" evidence="1">
    <location>
        <begin position="19"/>
        <end position="176"/>
    </location>
</feature>
<name>A0ABY7SN47_9RHOB</name>
<dbReference type="Pfam" id="PF07007">
    <property type="entry name" value="LprI"/>
    <property type="match status" value="1"/>
</dbReference>
<evidence type="ECO:0000259" key="2">
    <source>
        <dbReference type="Pfam" id="PF07007"/>
    </source>
</evidence>
<keyword evidence="4" id="KW-1185">Reference proteome</keyword>
<reference evidence="3 4" key="1">
    <citation type="submission" date="2021-01" db="EMBL/GenBank/DDBJ databases">
        <title>Biogeographic distribution of Paracoccus.</title>
        <authorList>
            <person name="Hollensteiner J."/>
            <person name="Leineberger J."/>
            <person name="Brinkhoff T."/>
            <person name="Daniel R."/>
        </authorList>
    </citation>
    <scope>NUCLEOTIDE SEQUENCE [LARGE SCALE GENOMIC DNA]</scope>
    <source>
        <strain evidence="3 4">KCTC 22803</strain>
    </source>
</reference>
<dbReference type="Gene3D" id="1.20.1270.180">
    <property type="match status" value="1"/>
</dbReference>
<protein>
    <submittedName>
        <fullName evidence="3">DUF1311 domain-containing protein</fullName>
    </submittedName>
</protein>
<dbReference type="SUPFAM" id="SSF50370">
    <property type="entry name" value="Ricin B-like lectins"/>
    <property type="match status" value="1"/>
</dbReference>
<dbReference type="InterPro" id="IPR009739">
    <property type="entry name" value="LprI-like_N"/>
</dbReference>
<feature type="signal peptide" evidence="1">
    <location>
        <begin position="1"/>
        <end position="18"/>
    </location>
</feature>
<organism evidence="3 4">
    <name type="scientific">Paracoccus fistulariae</name>
    <dbReference type="NCBI Taxonomy" id="658446"/>
    <lineage>
        <taxon>Bacteria</taxon>
        <taxon>Pseudomonadati</taxon>
        <taxon>Pseudomonadota</taxon>
        <taxon>Alphaproteobacteria</taxon>
        <taxon>Rhodobacterales</taxon>
        <taxon>Paracoccaceae</taxon>
        <taxon>Paracoccus</taxon>
    </lineage>
</organism>
<accession>A0ABY7SN47</accession>
<proteinExistence type="predicted"/>
<keyword evidence="1" id="KW-0732">Signal</keyword>
<evidence type="ECO:0000313" key="4">
    <source>
        <dbReference type="Proteomes" id="UP001219349"/>
    </source>
</evidence>
<dbReference type="Proteomes" id="UP001219349">
    <property type="component" value="Chromosome"/>
</dbReference>
<evidence type="ECO:0000313" key="3">
    <source>
        <dbReference type="EMBL" id="WCR08320.1"/>
    </source>
</evidence>
<dbReference type="InterPro" id="IPR035992">
    <property type="entry name" value="Ricin_B-like_lectins"/>
</dbReference>
<gene>
    <name evidence="3" type="ORF">JHX87_05755</name>
</gene>
<dbReference type="RefSeq" id="WP_271883112.1">
    <property type="nucleotide sequence ID" value="NZ_CP067136.1"/>
</dbReference>
<sequence>MIRAACLMIIFAAAPAFAQDGAMVADTEVTDICLENAGLRQDQGDDPQWQSCVGLASDACMDLPGGYTTVGMSECVNSEYQFWDRRLNQTYQSVLSDAEKMDQEMADLGSAAEKQVPYLREMQRNWIAYRDAACQFERSRWGGGTGGGPASANCMLRLTADQVFWLQQYTRNDQGG</sequence>